<dbReference type="AlphaFoldDB" id="X1R023"/>
<dbReference type="GO" id="GO:0051287">
    <property type="term" value="F:NAD binding"/>
    <property type="evidence" value="ECO:0007669"/>
    <property type="project" value="InterPro"/>
</dbReference>
<keyword evidence="2" id="KW-0520">NAD</keyword>
<evidence type="ECO:0008006" key="6">
    <source>
        <dbReference type="Google" id="ProtNLM"/>
    </source>
</evidence>
<dbReference type="Pfam" id="PF03446">
    <property type="entry name" value="NAD_binding_2"/>
    <property type="match status" value="1"/>
</dbReference>
<dbReference type="PANTHER" id="PTHR43060:SF15">
    <property type="entry name" value="3-HYDROXYISOBUTYRATE DEHYDROGENASE-LIKE 1, MITOCHONDRIAL-RELATED"/>
    <property type="match status" value="1"/>
</dbReference>
<evidence type="ECO:0000256" key="2">
    <source>
        <dbReference type="ARBA" id="ARBA00023027"/>
    </source>
</evidence>
<reference evidence="5" key="1">
    <citation type="journal article" date="2014" name="Front. Microbiol.">
        <title>High frequency of phylogenetically diverse reductive dehalogenase-homologous genes in deep subseafloor sedimentary metagenomes.</title>
        <authorList>
            <person name="Kawai M."/>
            <person name="Futagami T."/>
            <person name="Toyoda A."/>
            <person name="Takaki Y."/>
            <person name="Nishi S."/>
            <person name="Hori S."/>
            <person name="Arai W."/>
            <person name="Tsubouchi T."/>
            <person name="Morono Y."/>
            <person name="Uchiyama I."/>
            <person name="Ito T."/>
            <person name="Fujiyama A."/>
            <person name="Inagaki F."/>
            <person name="Takami H."/>
        </authorList>
    </citation>
    <scope>NUCLEOTIDE SEQUENCE</scope>
    <source>
        <strain evidence="5">Expedition CK06-06</strain>
    </source>
</reference>
<evidence type="ECO:0000256" key="1">
    <source>
        <dbReference type="ARBA" id="ARBA00023002"/>
    </source>
</evidence>
<accession>X1R023</accession>
<evidence type="ECO:0000313" key="5">
    <source>
        <dbReference type="EMBL" id="GAI74132.1"/>
    </source>
</evidence>
<dbReference type="Pfam" id="PF14833">
    <property type="entry name" value="NAD_binding_11"/>
    <property type="match status" value="1"/>
</dbReference>
<dbReference type="SUPFAM" id="SSF48179">
    <property type="entry name" value="6-phosphogluconate dehydrogenase C-terminal domain-like"/>
    <property type="match status" value="1"/>
</dbReference>
<dbReference type="SUPFAM" id="SSF51735">
    <property type="entry name" value="NAD(P)-binding Rossmann-fold domains"/>
    <property type="match status" value="1"/>
</dbReference>
<dbReference type="GO" id="GO:0016491">
    <property type="term" value="F:oxidoreductase activity"/>
    <property type="evidence" value="ECO:0007669"/>
    <property type="project" value="UniProtKB-KW"/>
</dbReference>
<dbReference type="EMBL" id="BARW01008914">
    <property type="protein sequence ID" value="GAI74132.1"/>
    <property type="molecule type" value="Genomic_DNA"/>
</dbReference>
<dbReference type="InterPro" id="IPR015815">
    <property type="entry name" value="HIBADH-related"/>
</dbReference>
<dbReference type="GO" id="GO:0050661">
    <property type="term" value="F:NADP binding"/>
    <property type="evidence" value="ECO:0007669"/>
    <property type="project" value="InterPro"/>
</dbReference>
<evidence type="ECO:0000259" key="4">
    <source>
        <dbReference type="Pfam" id="PF14833"/>
    </source>
</evidence>
<dbReference type="Gene3D" id="3.40.50.720">
    <property type="entry name" value="NAD(P)-binding Rossmann-like Domain"/>
    <property type="match status" value="1"/>
</dbReference>
<dbReference type="InterPro" id="IPR013328">
    <property type="entry name" value="6PGD_dom2"/>
</dbReference>
<proteinExistence type="predicted"/>
<sequence length="274" mass="29727">MAKSLAKKGLPLTIYARRKEVVEEMKSLGATAASSCREVAAASDVLISVVRDIPQTEEVIFGKDGVWEGIKEGATIVISSTISSEYCQKLYARAKERGVQVIDAGLSKSGPTNEEGGFTLMVGGDEDAVKRCWPVFEAMAKHIFHLGGIGMGQAYKLVNQLAGISNGIITRECLNLGLKAGLDLQKMLDVIRVSTGNSWRLESLDYMMKARKLRPAAKGPAAKAPRRDLGTKDRDLAIKLAEKVGANIPLLRFIAELDAESAYDAYSAMMRQFD</sequence>
<comment type="caution">
    <text evidence="5">The sequence shown here is derived from an EMBL/GenBank/DDBJ whole genome shotgun (WGS) entry which is preliminary data.</text>
</comment>
<organism evidence="5">
    <name type="scientific">marine sediment metagenome</name>
    <dbReference type="NCBI Taxonomy" id="412755"/>
    <lineage>
        <taxon>unclassified sequences</taxon>
        <taxon>metagenomes</taxon>
        <taxon>ecological metagenomes</taxon>
    </lineage>
</organism>
<dbReference type="InterPro" id="IPR036291">
    <property type="entry name" value="NAD(P)-bd_dom_sf"/>
</dbReference>
<gene>
    <name evidence="5" type="ORF">S12H4_18110</name>
</gene>
<dbReference type="PIRSF" id="PIRSF000103">
    <property type="entry name" value="HIBADH"/>
    <property type="match status" value="1"/>
</dbReference>
<dbReference type="InterPro" id="IPR008927">
    <property type="entry name" value="6-PGluconate_DH-like_C_sf"/>
</dbReference>
<name>X1R023_9ZZZZ</name>
<protein>
    <recommendedName>
        <fullName evidence="6">6-phosphogluconate dehydrogenase NADP-binding domain-containing protein</fullName>
    </recommendedName>
</protein>
<dbReference type="Gene3D" id="1.10.1040.10">
    <property type="entry name" value="N-(1-d-carboxylethyl)-l-norvaline Dehydrogenase, domain 2"/>
    <property type="match status" value="1"/>
</dbReference>
<feature type="domain" description="6-phosphogluconate dehydrogenase NADP-binding" evidence="3">
    <location>
        <begin position="1"/>
        <end position="147"/>
    </location>
</feature>
<evidence type="ECO:0000259" key="3">
    <source>
        <dbReference type="Pfam" id="PF03446"/>
    </source>
</evidence>
<feature type="domain" description="3-hydroxyisobutyrate dehydrogenase-like NAD-binding" evidence="4">
    <location>
        <begin position="150"/>
        <end position="257"/>
    </location>
</feature>
<dbReference type="InterPro" id="IPR029154">
    <property type="entry name" value="HIBADH-like_NADP-bd"/>
</dbReference>
<keyword evidence="1" id="KW-0560">Oxidoreductase</keyword>
<dbReference type="InterPro" id="IPR006115">
    <property type="entry name" value="6PGDH_NADP-bd"/>
</dbReference>
<dbReference type="PANTHER" id="PTHR43060">
    <property type="entry name" value="3-HYDROXYISOBUTYRATE DEHYDROGENASE-LIKE 1, MITOCHONDRIAL-RELATED"/>
    <property type="match status" value="1"/>
</dbReference>